<dbReference type="EMBL" id="JAATIQ010001139">
    <property type="protein sequence ID" value="KAF4346147.1"/>
    <property type="molecule type" value="Genomic_DNA"/>
</dbReference>
<comment type="caution">
    <text evidence="8">The sequence shown here is derived from an EMBL/GenBank/DDBJ whole genome shotgun (WGS) entry which is preliminary data.</text>
</comment>
<keyword evidence="4" id="KW-0804">Transcription</keyword>
<dbReference type="InterPro" id="IPR011598">
    <property type="entry name" value="bHLH_dom"/>
</dbReference>
<evidence type="ECO:0000256" key="3">
    <source>
        <dbReference type="ARBA" id="ARBA00023125"/>
    </source>
</evidence>
<dbReference type="Pfam" id="PF00010">
    <property type="entry name" value="HLH"/>
    <property type="match status" value="1"/>
</dbReference>
<feature type="compositionally biased region" description="Basic and acidic residues" evidence="6">
    <location>
        <begin position="15"/>
        <end position="25"/>
    </location>
</feature>
<feature type="domain" description="BHLH" evidence="7">
    <location>
        <begin position="15"/>
        <end position="64"/>
    </location>
</feature>
<dbReference type="SUPFAM" id="SSF47459">
    <property type="entry name" value="HLH, helix-loop-helix DNA-binding domain"/>
    <property type="match status" value="1"/>
</dbReference>
<evidence type="ECO:0000256" key="6">
    <source>
        <dbReference type="SAM" id="MobiDB-lite"/>
    </source>
</evidence>
<evidence type="ECO:0000259" key="7">
    <source>
        <dbReference type="PROSITE" id="PS50888"/>
    </source>
</evidence>
<keyword evidence="11" id="KW-1185">Reference proteome</keyword>
<evidence type="ECO:0000256" key="4">
    <source>
        <dbReference type="ARBA" id="ARBA00023163"/>
    </source>
</evidence>
<dbReference type="GO" id="GO:0005634">
    <property type="term" value="C:nucleus"/>
    <property type="evidence" value="ECO:0007669"/>
    <property type="project" value="UniProtKB-SubCell"/>
</dbReference>
<keyword evidence="3" id="KW-0238">DNA-binding</keyword>
<dbReference type="GO" id="GO:0003700">
    <property type="term" value="F:DNA-binding transcription factor activity"/>
    <property type="evidence" value="ECO:0007669"/>
    <property type="project" value="InterPro"/>
</dbReference>
<gene>
    <name evidence="9" type="ORF">F8388_015907</name>
    <name evidence="8" type="ORF">G4B88_021465</name>
</gene>
<proteinExistence type="predicted"/>
<dbReference type="InterPro" id="IPR045847">
    <property type="entry name" value="AIG1-like"/>
</dbReference>
<dbReference type="Proteomes" id="UP000525078">
    <property type="component" value="Unassembled WGS sequence"/>
</dbReference>
<dbReference type="SMART" id="SM00353">
    <property type="entry name" value="HLH"/>
    <property type="match status" value="1"/>
</dbReference>
<sequence>MDGGDSIVSSASKSETCKSHKEAERRRRQRINAHLSTLRSLLPNITKTDKASLLAEVVHRVKELREKVAEVVRKDGEIWCGGTGGSEPDSWPFPTESDEASLSYCEGGDTKLVKATVCCEDRPGLTRDMGRAIRSVRAMPVRAEMMTVGGRSKNVVVMQCGGGEEDLRALRRALKAVVENRVPGSGQDQSGSGNKRARLYGSVNEGDYELLLTENYV</sequence>
<dbReference type="Proteomes" id="UP000583929">
    <property type="component" value="Unassembled WGS sequence"/>
</dbReference>
<dbReference type="GO" id="GO:0003677">
    <property type="term" value="F:DNA binding"/>
    <property type="evidence" value="ECO:0007669"/>
    <property type="project" value="UniProtKB-KW"/>
</dbReference>
<dbReference type="PANTHER" id="PTHR45844">
    <property type="entry name" value="TRANSCRIPTION FACTOR BHLH30"/>
    <property type="match status" value="1"/>
</dbReference>
<organism evidence="8 11">
    <name type="scientific">Cannabis sativa</name>
    <name type="common">Hemp</name>
    <name type="synonym">Marijuana</name>
    <dbReference type="NCBI Taxonomy" id="3483"/>
    <lineage>
        <taxon>Eukaryota</taxon>
        <taxon>Viridiplantae</taxon>
        <taxon>Streptophyta</taxon>
        <taxon>Embryophyta</taxon>
        <taxon>Tracheophyta</taxon>
        <taxon>Spermatophyta</taxon>
        <taxon>Magnoliopsida</taxon>
        <taxon>eudicotyledons</taxon>
        <taxon>Gunneridae</taxon>
        <taxon>Pentapetalae</taxon>
        <taxon>rosids</taxon>
        <taxon>fabids</taxon>
        <taxon>Rosales</taxon>
        <taxon>Cannabaceae</taxon>
        <taxon>Cannabis</taxon>
    </lineage>
</organism>
<dbReference type="Gene3D" id="4.10.280.10">
    <property type="entry name" value="Helix-loop-helix DNA-binding domain"/>
    <property type="match status" value="1"/>
</dbReference>
<evidence type="ECO:0000256" key="1">
    <source>
        <dbReference type="ARBA" id="ARBA00004123"/>
    </source>
</evidence>
<dbReference type="EMBL" id="JAATIP010000212">
    <property type="protein sequence ID" value="KAF4359867.1"/>
    <property type="molecule type" value="Genomic_DNA"/>
</dbReference>
<dbReference type="AlphaFoldDB" id="A0A7J6DJ37"/>
<dbReference type="InterPro" id="IPR036638">
    <property type="entry name" value="HLH_DNA-bd_sf"/>
</dbReference>
<dbReference type="GO" id="GO:0046983">
    <property type="term" value="F:protein dimerization activity"/>
    <property type="evidence" value="ECO:0007669"/>
    <property type="project" value="InterPro"/>
</dbReference>
<accession>A0A7J6DJ37</accession>
<comment type="subcellular location">
    <subcellularLocation>
        <location evidence="1">Nucleus</location>
    </subcellularLocation>
</comment>
<dbReference type="PANTHER" id="PTHR45844:SF16">
    <property type="entry name" value="TRANSCRIPTION FACTOR BHLH30-LIKE"/>
    <property type="match status" value="1"/>
</dbReference>
<evidence type="ECO:0000313" key="8">
    <source>
        <dbReference type="EMBL" id="KAF4346147.1"/>
    </source>
</evidence>
<feature type="region of interest" description="Disordered" evidence="6">
    <location>
        <begin position="1"/>
        <end position="26"/>
    </location>
</feature>
<evidence type="ECO:0000313" key="10">
    <source>
        <dbReference type="Proteomes" id="UP000525078"/>
    </source>
</evidence>
<keyword evidence="5" id="KW-0539">Nucleus</keyword>
<protein>
    <recommendedName>
        <fullName evidence="7">BHLH domain-containing protein</fullName>
    </recommendedName>
</protein>
<evidence type="ECO:0000313" key="9">
    <source>
        <dbReference type="EMBL" id="KAF4359867.1"/>
    </source>
</evidence>
<reference evidence="10 11" key="1">
    <citation type="journal article" date="2020" name="bioRxiv">
        <title>Sequence and annotation of 42 cannabis genomes reveals extensive copy number variation in cannabinoid synthesis and pathogen resistance genes.</title>
        <authorList>
            <person name="Mckernan K.J."/>
            <person name="Helbert Y."/>
            <person name="Kane L.T."/>
            <person name="Ebling H."/>
            <person name="Zhang L."/>
            <person name="Liu B."/>
            <person name="Eaton Z."/>
            <person name="Mclaughlin S."/>
            <person name="Kingan S."/>
            <person name="Baybayan P."/>
            <person name="Concepcion G."/>
            <person name="Jordan M."/>
            <person name="Riva A."/>
            <person name="Barbazuk W."/>
            <person name="Harkins T."/>
        </authorList>
    </citation>
    <scope>NUCLEOTIDE SEQUENCE [LARGE SCALE GENOMIC DNA]</scope>
    <source>
        <strain evidence="10 11">cv. Jamaican Lion 4</strain>
        <strain evidence="8">Father</strain>
        <strain evidence="9">Mother</strain>
        <tissue evidence="8">Leaf</tissue>
    </source>
</reference>
<name>A0A7J6DJ37_CANSA</name>
<keyword evidence="2" id="KW-0805">Transcription regulation</keyword>
<evidence type="ECO:0000256" key="2">
    <source>
        <dbReference type="ARBA" id="ARBA00023015"/>
    </source>
</evidence>
<evidence type="ECO:0000256" key="5">
    <source>
        <dbReference type="ARBA" id="ARBA00023242"/>
    </source>
</evidence>
<dbReference type="OrthoDB" id="71302at2759"/>
<evidence type="ECO:0000313" key="11">
    <source>
        <dbReference type="Proteomes" id="UP000583929"/>
    </source>
</evidence>
<dbReference type="PROSITE" id="PS50888">
    <property type="entry name" value="BHLH"/>
    <property type="match status" value="1"/>
</dbReference>